<dbReference type="PANTHER" id="PTHR24198:SF165">
    <property type="entry name" value="ANKYRIN REPEAT-CONTAINING PROTEIN-RELATED"/>
    <property type="match status" value="1"/>
</dbReference>
<keyword evidence="6" id="KW-1185">Reference proteome</keyword>
<dbReference type="Proteomes" id="UP000596742">
    <property type="component" value="Unassembled WGS sequence"/>
</dbReference>
<dbReference type="SUPFAM" id="SSF52540">
    <property type="entry name" value="P-loop containing nucleoside triphosphate hydrolases"/>
    <property type="match status" value="1"/>
</dbReference>
<dbReference type="OrthoDB" id="6091972at2759"/>
<evidence type="ECO:0000313" key="5">
    <source>
        <dbReference type="EMBL" id="VDI23910.1"/>
    </source>
</evidence>
<gene>
    <name evidence="5" type="ORF">MGAL_10B081138</name>
</gene>
<dbReference type="InterPro" id="IPR002110">
    <property type="entry name" value="Ankyrin_rpt"/>
</dbReference>
<sequence>MYRISSLSGKTLGLEHVREIQRESCVLAKHAKELSMHCQEIDKHCQDIDMQILNVNNTLDEWDNILKVLTDMKTKFEDKISTLETRVSEMNSQHNTRMREMETKMKQCLEFPRDVQAFSLVMQAQFLEIGDRKVSFLTEQKECIPENIRAQHDQYLEEWIKDDALFVDTRAARYTLSSLQSNNCLLVTGSSGTGKSFIVHHIALHLLNKEGYEIIPFVTGPSDIIHYYDPKKKQVFVVDDICGKESINIQIIELWKSYYSNLEKIFLRNHRNSLGKDVFQGTKLLISCRLRIAKDKQFRNIDLFTKNECNLLSSSMCLLSCERLQMIQKYLSEEMIHYVESILENFDFFPLLCCLSKNKTSEELVKLFSSPIEIIKSDVNNIHLQNRFQFCALVLCVLFREGFNEKWVQSKSMPEENKFKIYEILKELSIDLTIESSRKSLIEGFTILDGTYLKKRGTSYRIIHDKVYTLISVICGEHLTTCFLRYAPSSFVRDNFLFTCCHSKHTDIFILLDEDMEDEYFNRLHDDLKNRNLDSTFHNKLLKYISFRNKLLEYLKQNEAAMGLLKDMNRNGFEVAKASLIKYKYYRNFTTPMIEASEEGYPDILNFLIDIEFNENYIDTSIYTLYAACRAGNVNIVKLLLNDNTAIRLACTSIIALDPTVGLPLLLVSCMEGHTTVVKLLLDGIADLVQCIQRDEESRVHHANEVGYTDLDNLFYMSQGIDFPKFCVHGKSPIYMACYKGHFDIVEILLDNDANTSILCDRLLFAKACKNGYAKILKLLIKNYKQTIDIDGNILLVEACIRGHTEIVKVLLENYTDELQYEFNRRLPLLIACQKGHSGIVRLLLRFSGYSSQCPLDERAASAQLIASEIEYDDIEKMVSEYNLHAKLYGYSNLCIAGYIEEENKLSFKVKSGYYNKYAKLLLQMACYIGHFRTVRVLLEYNFDVNQCNSYGVSSLYAACLKGHTNIVNLLLVENADVLRCDKFGKSPLFVACENGHVNIVKLLLEHNAEISPCGKSKKSPFFVACEKGHTDIVQILMKTNRKIYQSDRFGRSPLYIACKEGHAKIVNILLSNNSNISFHNRYGKSAMCAACENGHLRTVNLLLKNNIDFSHCVCGEFPLITTVLGRGHVDIANMLVQNKAGQCQCDWLYRTQCHAVCEKQYITILKLLEELSIGNATSFTDQSGVVEILLYTPPEDPNKLLRLPRQRLYIDICNLFAEMENKRNFEQQSE</sequence>
<feature type="domain" description="Novel STAND NTPase 3" evidence="4">
    <location>
        <begin position="166"/>
        <end position="331"/>
    </location>
</feature>
<name>A0A8B6DR64_MYTGA</name>
<dbReference type="PROSITE" id="PS50088">
    <property type="entry name" value="ANK_REPEAT"/>
    <property type="match status" value="4"/>
</dbReference>
<protein>
    <recommendedName>
        <fullName evidence="4">Novel STAND NTPase 3 domain-containing protein</fullName>
    </recommendedName>
</protein>
<reference evidence="5" key="1">
    <citation type="submission" date="2018-11" db="EMBL/GenBank/DDBJ databases">
        <authorList>
            <person name="Alioto T."/>
            <person name="Alioto T."/>
        </authorList>
    </citation>
    <scope>NUCLEOTIDE SEQUENCE</scope>
</reference>
<organism evidence="5 6">
    <name type="scientific">Mytilus galloprovincialis</name>
    <name type="common">Mediterranean mussel</name>
    <dbReference type="NCBI Taxonomy" id="29158"/>
    <lineage>
        <taxon>Eukaryota</taxon>
        <taxon>Metazoa</taxon>
        <taxon>Spiralia</taxon>
        <taxon>Lophotrochozoa</taxon>
        <taxon>Mollusca</taxon>
        <taxon>Bivalvia</taxon>
        <taxon>Autobranchia</taxon>
        <taxon>Pteriomorphia</taxon>
        <taxon>Mytilida</taxon>
        <taxon>Mytiloidea</taxon>
        <taxon>Mytilidae</taxon>
        <taxon>Mytilinae</taxon>
        <taxon>Mytilus</taxon>
    </lineage>
</organism>
<dbReference type="Pfam" id="PF00023">
    <property type="entry name" value="Ank"/>
    <property type="match status" value="1"/>
</dbReference>
<dbReference type="SMART" id="SM00248">
    <property type="entry name" value="ANK"/>
    <property type="match status" value="14"/>
</dbReference>
<dbReference type="InterPro" id="IPR036770">
    <property type="entry name" value="Ankyrin_rpt-contain_sf"/>
</dbReference>
<feature type="repeat" description="ANK" evidence="3">
    <location>
        <begin position="951"/>
        <end position="983"/>
    </location>
</feature>
<comment type="caution">
    <text evidence="5">The sequence shown here is derived from an EMBL/GenBank/DDBJ whole genome shotgun (WGS) entry which is preliminary data.</text>
</comment>
<keyword evidence="2 3" id="KW-0040">ANK repeat</keyword>
<evidence type="ECO:0000313" key="6">
    <source>
        <dbReference type="Proteomes" id="UP000596742"/>
    </source>
</evidence>
<proteinExistence type="predicted"/>
<dbReference type="EMBL" id="UYJE01003975">
    <property type="protein sequence ID" value="VDI23910.1"/>
    <property type="molecule type" value="Genomic_DNA"/>
</dbReference>
<feature type="repeat" description="ANK" evidence="3">
    <location>
        <begin position="1050"/>
        <end position="1082"/>
    </location>
</feature>
<dbReference type="SUPFAM" id="SSF48403">
    <property type="entry name" value="Ankyrin repeat"/>
    <property type="match status" value="3"/>
</dbReference>
<dbReference type="AlphaFoldDB" id="A0A8B6DR64"/>
<evidence type="ECO:0000256" key="3">
    <source>
        <dbReference type="PROSITE-ProRule" id="PRU00023"/>
    </source>
</evidence>
<dbReference type="InterPro" id="IPR049050">
    <property type="entry name" value="nSTAND3"/>
</dbReference>
<dbReference type="PANTHER" id="PTHR24198">
    <property type="entry name" value="ANKYRIN REPEAT AND PROTEIN KINASE DOMAIN-CONTAINING PROTEIN"/>
    <property type="match status" value="1"/>
</dbReference>
<evidence type="ECO:0000256" key="2">
    <source>
        <dbReference type="ARBA" id="ARBA00023043"/>
    </source>
</evidence>
<accession>A0A8B6DR64</accession>
<dbReference type="PROSITE" id="PS50297">
    <property type="entry name" value="ANK_REP_REGION"/>
    <property type="match status" value="4"/>
</dbReference>
<dbReference type="Pfam" id="PF12796">
    <property type="entry name" value="Ank_2"/>
    <property type="match status" value="4"/>
</dbReference>
<feature type="repeat" description="ANK" evidence="3">
    <location>
        <begin position="729"/>
        <end position="761"/>
    </location>
</feature>
<dbReference type="InterPro" id="IPR027417">
    <property type="entry name" value="P-loop_NTPase"/>
</dbReference>
<feature type="repeat" description="ANK" evidence="3">
    <location>
        <begin position="984"/>
        <end position="1016"/>
    </location>
</feature>
<keyword evidence="1" id="KW-0677">Repeat</keyword>
<evidence type="ECO:0000256" key="1">
    <source>
        <dbReference type="ARBA" id="ARBA00022737"/>
    </source>
</evidence>
<dbReference type="Pfam" id="PF20720">
    <property type="entry name" value="nSTAND3"/>
    <property type="match status" value="1"/>
</dbReference>
<dbReference type="Gene3D" id="1.25.40.20">
    <property type="entry name" value="Ankyrin repeat-containing domain"/>
    <property type="match status" value="5"/>
</dbReference>
<evidence type="ECO:0000259" key="4">
    <source>
        <dbReference type="Pfam" id="PF20720"/>
    </source>
</evidence>